<gene>
    <name evidence="2" type="ORF">BpHYR1_022733</name>
</gene>
<keyword evidence="1" id="KW-0812">Transmembrane</keyword>
<keyword evidence="1" id="KW-0472">Membrane</keyword>
<evidence type="ECO:0000313" key="2">
    <source>
        <dbReference type="EMBL" id="RMZ95207.1"/>
    </source>
</evidence>
<dbReference type="EMBL" id="REGN01012513">
    <property type="protein sequence ID" value="RMZ95207.1"/>
    <property type="molecule type" value="Genomic_DNA"/>
</dbReference>
<proteinExistence type="predicted"/>
<sequence length="107" mass="12475">MDDKDYEEFPNKNTFQIIVYSGRAEYEETRITSIVFVNLFVLLCLKIFHFDKLCLKDSRICTNLAETAEIIYSLSNILTIVFNEILINKSRISQQNELNFGNGKEII</sequence>
<dbReference type="AlphaFoldDB" id="A0A3M7P902"/>
<evidence type="ECO:0000256" key="1">
    <source>
        <dbReference type="SAM" id="Phobius"/>
    </source>
</evidence>
<feature type="transmembrane region" description="Helical" evidence="1">
    <location>
        <begin position="31"/>
        <end position="50"/>
    </location>
</feature>
<evidence type="ECO:0000313" key="3">
    <source>
        <dbReference type="Proteomes" id="UP000276133"/>
    </source>
</evidence>
<protein>
    <submittedName>
        <fullName evidence="2">Uncharacterized protein</fullName>
    </submittedName>
</protein>
<organism evidence="2 3">
    <name type="scientific">Brachionus plicatilis</name>
    <name type="common">Marine rotifer</name>
    <name type="synonym">Brachionus muelleri</name>
    <dbReference type="NCBI Taxonomy" id="10195"/>
    <lineage>
        <taxon>Eukaryota</taxon>
        <taxon>Metazoa</taxon>
        <taxon>Spiralia</taxon>
        <taxon>Gnathifera</taxon>
        <taxon>Rotifera</taxon>
        <taxon>Eurotatoria</taxon>
        <taxon>Monogononta</taxon>
        <taxon>Pseudotrocha</taxon>
        <taxon>Ploima</taxon>
        <taxon>Brachionidae</taxon>
        <taxon>Brachionus</taxon>
    </lineage>
</organism>
<reference evidence="2 3" key="1">
    <citation type="journal article" date="2018" name="Sci. Rep.">
        <title>Genomic signatures of local adaptation to the degree of environmental predictability in rotifers.</title>
        <authorList>
            <person name="Franch-Gras L."/>
            <person name="Hahn C."/>
            <person name="Garcia-Roger E.M."/>
            <person name="Carmona M.J."/>
            <person name="Serra M."/>
            <person name="Gomez A."/>
        </authorList>
    </citation>
    <scope>NUCLEOTIDE SEQUENCE [LARGE SCALE GENOMIC DNA]</scope>
    <source>
        <strain evidence="2">HYR1</strain>
    </source>
</reference>
<accession>A0A3M7P902</accession>
<keyword evidence="1" id="KW-1133">Transmembrane helix</keyword>
<keyword evidence="3" id="KW-1185">Reference proteome</keyword>
<comment type="caution">
    <text evidence="2">The sequence shown here is derived from an EMBL/GenBank/DDBJ whole genome shotgun (WGS) entry which is preliminary data.</text>
</comment>
<name>A0A3M7P902_BRAPC</name>
<dbReference type="Proteomes" id="UP000276133">
    <property type="component" value="Unassembled WGS sequence"/>
</dbReference>